<name>A0A3N2DG87_9GAMM</name>
<keyword evidence="6 10" id="KW-0547">Nucleotide-binding</keyword>
<feature type="region of interest" description="Interaction with substrate tRNA" evidence="10">
    <location>
        <begin position="40"/>
        <end position="43"/>
    </location>
</feature>
<feature type="site" description="Interaction with substrate tRNA" evidence="10">
    <location>
        <position position="128"/>
    </location>
</feature>
<sequence length="342" mass="38610">MTAKDLPPPAIMLMGPTASGKTDLAIELRKRLPVEIISVDSALVYRGMDIGTAKPNQEELTQAPHRLISFLDPAESYSAAKFRTDALSEVADIQAAGRIPLLVGGTMMYFRALLFGIAELPPADPSIRADLEHQARLRGWPYIHQQLAEVDPQAAARLQPNDAQRVERALEVYRATGKTMTAWLAEQKNSGSQKSEGDCYADDLPFRPLQMAIAPQQRSVLHERIARRFYKMLELGFKDEVEKLYQRGDLHADLPAIRAVGYRQMWQHLEGELSADEAIERGIIATRQLAKRQLTWLRSWQKVHWLHTDEGGRHLYHPDLERGESVIEAAISYLKKYQVGQI</sequence>
<comment type="catalytic activity">
    <reaction evidence="9 10 11">
        <text>adenosine(37) in tRNA + dimethylallyl diphosphate = N(6)-dimethylallyladenosine(37) in tRNA + diphosphate</text>
        <dbReference type="Rhea" id="RHEA:26482"/>
        <dbReference type="Rhea" id="RHEA-COMP:10162"/>
        <dbReference type="Rhea" id="RHEA-COMP:10375"/>
        <dbReference type="ChEBI" id="CHEBI:33019"/>
        <dbReference type="ChEBI" id="CHEBI:57623"/>
        <dbReference type="ChEBI" id="CHEBI:74411"/>
        <dbReference type="ChEBI" id="CHEBI:74415"/>
        <dbReference type="EC" id="2.5.1.75"/>
    </reaction>
</comment>
<evidence type="ECO:0000256" key="8">
    <source>
        <dbReference type="ARBA" id="ARBA00022842"/>
    </source>
</evidence>
<dbReference type="PANTHER" id="PTHR11088:SF60">
    <property type="entry name" value="TRNA DIMETHYLALLYLTRANSFERASE"/>
    <property type="match status" value="1"/>
</dbReference>
<comment type="caution">
    <text evidence="14">The sequence shown here is derived from an EMBL/GenBank/DDBJ whole genome shotgun (WGS) entry which is preliminary data.</text>
</comment>
<dbReference type="FunFam" id="1.10.20.140:FF:000001">
    <property type="entry name" value="tRNA dimethylallyltransferase"/>
    <property type="match status" value="1"/>
</dbReference>
<feature type="site" description="Interaction with substrate tRNA" evidence="10">
    <location>
        <position position="106"/>
    </location>
</feature>
<dbReference type="SUPFAM" id="SSF52540">
    <property type="entry name" value="P-loop containing nucleoside triphosphate hydrolases"/>
    <property type="match status" value="1"/>
</dbReference>
<accession>A0A3N2DG87</accession>
<keyword evidence="5 10" id="KW-0819">tRNA processing</keyword>
<dbReference type="HAMAP" id="MF_00185">
    <property type="entry name" value="IPP_trans"/>
    <property type="match status" value="1"/>
</dbReference>
<dbReference type="EMBL" id="RKHR01000007">
    <property type="protein sequence ID" value="ROR98759.1"/>
    <property type="molecule type" value="Genomic_DNA"/>
</dbReference>
<dbReference type="AlphaFoldDB" id="A0A3N2DG87"/>
<proteinExistence type="inferred from homology"/>
<dbReference type="NCBIfam" id="TIGR00174">
    <property type="entry name" value="miaA"/>
    <property type="match status" value="1"/>
</dbReference>
<protein>
    <recommendedName>
        <fullName evidence="10">tRNA dimethylallyltransferase</fullName>
        <ecNumber evidence="10">2.5.1.75</ecNumber>
    </recommendedName>
    <alternativeName>
        <fullName evidence="10">Dimethylallyl diphosphate:tRNA dimethylallyltransferase</fullName>
        <shortName evidence="10">DMAPP:tRNA dimethylallyltransferase</shortName>
        <shortName evidence="10">DMATase</shortName>
    </alternativeName>
    <alternativeName>
        <fullName evidence="10">Isopentenyl-diphosphate:tRNA isopentenyltransferase</fullName>
        <shortName evidence="10">IPP transferase</shortName>
        <shortName evidence="10">IPPT</shortName>
        <shortName evidence="10">IPTase</shortName>
    </alternativeName>
</protein>
<evidence type="ECO:0000256" key="1">
    <source>
        <dbReference type="ARBA" id="ARBA00001946"/>
    </source>
</evidence>
<comment type="subunit">
    <text evidence="10">Monomer.</text>
</comment>
<feature type="region of interest" description="Interaction with substrate tRNA" evidence="10">
    <location>
        <begin position="164"/>
        <end position="168"/>
    </location>
</feature>
<comment type="caution">
    <text evidence="10">Lacks conserved residue(s) required for the propagation of feature annotation.</text>
</comment>
<comment type="function">
    <text evidence="2 10 12">Catalyzes the transfer of a dimethylallyl group onto the adenine at position 37 in tRNAs that read codons beginning with uridine, leading to the formation of N6-(dimethylallyl)adenosine (i(6)A).</text>
</comment>
<comment type="cofactor">
    <cofactor evidence="1 10">
        <name>Mg(2+)</name>
        <dbReference type="ChEBI" id="CHEBI:18420"/>
    </cofactor>
</comment>
<dbReference type="GO" id="GO:0005524">
    <property type="term" value="F:ATP binding"/>
    <property type="evidence" value="ECO:0007669"/>
    <property type="project" value="UniProtKB-UniRule"/>
</dbReference>
<evidence type="ECO:0000256" key="7">
    <source>
        <dbReference type="ARBA" id="ARBA00022840"/>
    </source>
</evidence>
<evidence type="ECO:0000256" key="10">
    <source>
        <dbReference type="HAMAP-Rule" id="MF_00185"/>
    </source>
</evidence>
<evidence type="ECO:0000256" key="13">
    <source>
        <dbReference type="RuleBase" id="RU003785"/>
    </source>
</evidence>
<keyword evidence="15" id="KW-1185">Reference proteome</keyword>
<dbReference type="Proteomes" id="UP000275394">
    <property type="component" value="Unassembled WGS sequence"/>
</dbReference>
<keyword evidence="7 10" id="KW-0067">ATP-binding</keyword>
<evidence type="ECO:0000256" key="9">
    <source>
        <dbReference type="ARBA" id="ARBA00049563"/>
    </source>
</evidence>
<dbReference type="InterPro" id="IPR039657">
    <property type="entry name" value="Dimethylallyltransferase"/>
</dbReference>
<dbReference type="GO" id="GO:0052381">
    <property type="term" value="F:tRNA dimethylallyltransferase activity"/>
    <property type="evidence" value="ECO:0007669"/>
    <property type="project" value="UniProtKB-UniRule"/>
</dbReference>
<dbReference type="InterPro" id="IPR018022">
    <property type="entry name" value="IPT"/>
</dbReference>
<feature type="binding site" evidence="10">
    <location>
        <begin position="15"/>
        <end position="22"/>
    </location>
    <ligand>
        <name>ATP</name>
        <dbReference type="ChEBI" id="CHEBI:30616"/>
    </ligand>
</feature>
<evidence type="ECO:0000256" key="5">
    <source>
        <dbReference type="ARBA" id="ARBA00022694"/>
    </source>
</evidence>
<evidence type="ECO:0000313" key="15">
    <source>
        <dbReference type="Proteomes" id="UP000275394"/>
    </source>
</evidence>
<evidence type="ECO:0000256" key="6">
    <source>
        <dbReference type="ARBA" id="ARBA00022741"/>
    </source>
</evidence>
<comment type="similarity">
    <text evidence="3 10 13">Belongs to the IPP transferase family.</text>
</comment>
<evidence type="ECO:0000313" key="14">
    <source>
        <dbReference type="EMBL" id="ROR98759.1"/>
    </source>
</evidence>
<dbReference type="PANTHER" id="PTHR11088">
    <property type="entry name" value="TRNA DIMETHYLALLYLTRANSFERASE"/>
    <property type="match status" value="1"/>
</dbReference>
<evidence type="ECO:0000256" key="11">
    <source>
        <dbReference type="RuleBase" id="RU003783"/>
    </source>
</evidence>
<dbReference type="Pfam" id="PF01715">
    <property type="entry name" value="IPPT"/>
    <property type="match status" value="1"/>
</dbReference>
<evidence type="ECO:0000256" key="2">
    <source>
        <dbReference type="ARBA" id="ARBA00003213"/>
    </source>
</evidence>
<dbReference type="EC" id="2.5.1.75" evidence="10"/>
<dbReference type="Gene3D" id="1.10.20.140">
    <property type="match status" value="1"/>
</dbReference>
<dbReference type="InterPro" id="IPR027417">
    <property type="entry name" value="P-loop_NTPase"/>
</dbReference>
<keyword evidence="8 10" id="KW-0460">Magnesium</keyword>
<evidence type="ECO:0000256" key="3">
    <source>
        <dbReference type="ARBA" id="ARBA00005842"/>
    </source>
</evidence>
<dbReference type="Gene3D" id="3.40.50.300">
    <property type="entry name" value="P-loop containing nucleotide triphosphate hydrolases"/>
    <property type="match status" value="1"/>
</dbReference>
<evidence type="ECO:0000256" key="12">
    <source>
        <dbReference type="RuleBase" id="RU003784"/>
    </source>
</evidence>
<keyword evidence="4 10" id="KW-0808">Transferase</keyword>
<feature type="binding site" evidence="10">
    <location>
        <begin position="17"/>
        <end position="22"/>
    </location>
    <ligand>
        <name>substrate</name>
    </ligand>
</feature>
<gene>
    <name evidence="10" type="primary">miaA</name>
    <name evidence="14" type="ORF">EDC56_3497</name>
</gene>
<reference evidence="14 15" key="1">
    <citation type="submission" date="2018-11" db="EMBL/GenBank/DDBJ databases">
        <title>Genomic Encyclopedia of Type Strains, Phase IV (KMG-IV): sequencing the most valuable type-strain genomes for metagenomic binning, comparative biology and taxonomic classification.</title>
        <authorList>
            <person name="Goeker M."/>
        </authorList>
    </citation>
    <scope>NUCLEOTIDE SEQUENCE [LARGE SCALE GENOMIC DNA]</scope>
    <source>
        <strain evidence="14 15">DSM 100316</strain>
    </source>
</reference>
<evidence type="ECO:0000256" key="4">
    <source>
        <dbReference type="ARBA" id="ARBA00022679"/>
    </source>
</evidence>
<organism evidence="14 15">
    <name type="scientific">Sinobacterium caligoides</name>
    <dbReference type="NCBI Taxonomy" id="933926"/>
    <lineage>
        <taxon>Bacteria</taxon>
        <taxon>Pseudomonadati</taxon>
        <taxon>Pseudomonadota</taxon>
        <taxon>Gammaproteobacteria</taxon>
        <taxon>Cellvibrionales</taxon>
        <taxon>Spongiibacteraceae</taxon>
        <taxon>Sinobacterium</taxon>
    </lineage>
</organism>
<dbReference type="GO" id="GO:0006400">
    <property type="term" value="P:tRNA modification"/>
    <property type="evidence" value="ECO:0007669"/>
    <property type="project" value="TreeGrafter"/>
</dbReference>